<keyword evidence="1" id="KW-0614">Plasmid</keyword>
<reference evidence="1 2" key="1">
    <citation type="journal article" date="2019" name="Emerg. Microbes Infect.">
        <title>Comprehensive subspecies identification of 175 nontuberculous mycobacteria species based on 7547 genomic profiles.</title>
        <authorList>
            <person name="Matsumoto Y."/>
            <person name="Kinjo T."/>
            <person name="Motooka D."/>
            <person name="Nabeya D."/>
            <person name="Jung N."/>
            <person name="Uechi K."/>
            <person name="Horii T."/>
            <person name="Iida T."/>
            <person name="Fujita J."/>
            <person name="Nakamura S."/>
        </authorList>
    </citation>
    <scope>NUCLEOTIDE SEQUENCE [LARGE SCALE GENOMIC DNA]</scope>
    <source>
        <strain evidence="1 2">JCM 12687</strain>
        <plasmid evidence="1">pJCM12687</plasmid>
    </source>
</reference>
<dbReference type="EMBL" id="AP022607">
    <property type="protein sequence ID" value="BBZ15250.1"/>
    <property type="molecule type" value="Genomic_DNA"/>
</dbReference>
<evidence type="ECO:0000313" key="1">
    <source>
        <dbReference type="EMBL" id="BBZ15250.1"/>
    </source>
</evidence>
<accession>A0ABN6BCQ1</accession>
<sequence length="180" mass="19447">MTSGPDADWDVLVAKCEALGLTGDELHEEILRTVTTPHIRGPLPPLPPVRTGPPDPDETIEYPLSLPEFVEIADENGISGQWQIVRYDEPNLAGKSARIYPNGFRLLWSDAGLPAELPDGSPLPVDAGEVVVISGPSVFGGVLVRLPGLPAQQAWVRHDQLVVRPTLAQYDSEDGDVFRG</sequence>
<gene>
    <name evidence="1" type="ORF">MBRA_54450</name>
</gene>
<dbReference type="Proteomes" id="UP000467379">
    <property type="component" value="Plasmid pJCM12687"/>
</dbReference>
<name>A0ABN6BCQ1_9MYCO</name>
<protein>
    <submittedName>
        <fullName evidence="1">Uncharacterized protein</fullName>
    </submittedName>
</protein>
<keyword evidence="2" id="KW-1185">Reference proteome</keyword>
<geneLocation type="plasmid" evidence="1 2">
    <name>pJCM12687</name>
</geneLocation>
<proteinExistence type="predicted"/>
<organism evidence="1 2">
    <name type="scientific">Mycobacterium branderi</name>
    <dbReference type="NCBI Taxonomy" id="43348"/>
    <lineage>
        <taxon>Bacteria</taxon>
        <taxon>Bacillati</taxon>
        <taxon>Actinomycetota</taxon>
        <taxon>Actinomycetes</taxon>
        <taxon>Mycobacteriales</taxon>
        <taxon>Mycobacteriaceae</taxon>
        <taxon>Mycobacterium</taxon>
    </lineage>
</organism>
<dbReference type="RefSeq" id="WP_139799686.1">
    <property type="nucleotide sequence ID" value="NZ_AP022607.1"/>
</dbReference>
<evidence type="ECO:0000313" key="2">
    <source>
        <dbReference type="Proteomes" id="UP000467379"/>
    </source>
</evidence>